<reference evidence="1" key="2">
    <citation type="submission" date="2020-11" db="EMBL/GenBank/DDBJ databases">
        <authorList>
            <person name="McCartney M.A."/>
            <person name="Auch B."/>
            <person name="Kono T."/>
            <person name="Mallez S."/>
            <person name="Becker A."/>
            <person name="Gohl D.M."/>
            <person name="Silverstein K.A.T."/>
            <person name="Koren S."/>
            <person name="Bechman K.B."/>
            <person name="Herman A."/>
            <person name="Abrahante J.E."/>
            <person name="Garbe J."/>
        </authorList>
    </citation>
    <scope>NUCLEOTIDE SEQUENCE</scope>
    <source>
        <strain evidence="1">Duluth1</strain>
        <tissue evidence="1">Whole animal</tissue>
    </source>
</reference>
<evidence type="ECO:0000313" key="2">
    <source>
        <dbReference type="Proteomes" id="UP000828390"/>
    </source>
</evidence>
<sequence length="104" mass="11720">MTINTAGPDCAGVWEILLETQPSPATKLIEQGGLTEAFQILKTAFSLIFQYDIEMNKWSSIAVRMVRYSTMRMVKYSTMRMVKYSSKNGQYSTAKMVQCSSKNG</sequence>
<proteinExistence type="predicted"/>
<comment type="caution">
    <text evidence="1">The sequence shown here is derived from an EMBL/GenBank/DDBJ whole genome shotgun (WGS) entry which is preliminary data.</text>
</comment>
<accession>A0A9D4EZX8</accession>
<dbReference type="EMBL" id="JAIWYP010000008">
    <property type="protein sequence ID" value="KAH3788789.1"/>
    <property type="molecule type" value="Genomic_DNA"/>
</dbReference>
<keyword evidence="2" id="KW-1185">Reference proteome</keyword>
<protein>
    <submittedName>
        <fullName evidence="1">Uncharacterized protein</fullName>
    </submittedName>
</protein>
<dbReference type="AlphaFoldDB" id="A0A9D4EZX8"/>
<reference evidence="1" key="1">
    <citation type="journal article" date="2019" name="bioRxiv">
        <title>The Genome of the Zebra Mussel, Dreissena polymorpha: A Resource for Invasive Species Research.</title>
        <authorList>
            <person name="McCartney M.A."/>
            <person name="Auch B."/>
            <person name="Kono T."/>
            <person name="Mallez S."/>
            <person name="Zhang Y."/>
            <person name="Obille A."/>
            <person name="Becker A."/>
            <person name="Abrahante J.E."/>
            <person name="Garbe J."/>
            <person name="Badalamenti J.P."/>
            <person name="Herman A."/>
            <person name="Mangelson H."/>
            <person name="Liachko I."/>
            <person name="Sullivan S."/>
            <person name="Sone E.D."/>
            <person name="Koren S."/>
            <person name="Silverstein K.A.T."/>
            <person name="Beckman K.B."/>
            <person name="Gohl D.M."/>
        </authorList>
    </citation>
    <scope>NUCLEOTIDE SEQUENCE</scope>
    <source>
        <strain evidence="1">Duluth1</strain>
        <tissue evidence="1">Whole animal</tissue>
    </source>
</reference>
<gene>
    <name evidence="1" type="ORF">DPMN_166937</name>
</gene>
<organism evidence="1 2">
    <name type="scientific">Dreissena polymorpha</name>
    <name type="common">Zebra mussel</name>
    <name type="synonym">Mytilus polymorpha</name>
    <dbReference type="NCBI Taxonomy" id="45954"/>
    <lineage>
        <taxon>Eukaryota</taxon>
        <taxon>Metazoa</taxon>
        <taxon>Spiralia</taxon>
        <taxon>Lophotrochozoa</taxon>
        <taxon>Mollusca</taxon>
        <taxon>Bivalvia</taxon>
        <taxon>Autobranchia</taxon>
        <taxon>Heteroconchia</taxon>
        <taxon>Euheterodonta</taxon>
        <taxon>Imparidentia</taxon>
        <taxon>Neoheterodontei</taxon>
        <taxon>Myida</taxon>
        <taxon>Dreissenoidea</taxon>
        <taxon>Dreissenidae</taxon>
        <taxon>Dreissena</taxon>
    </lineage>
</organism>
<evidence type="ECO:0000313" key="1">
    <source>
        <dbReference type="EMBL" id="KAH3788789.1"/>
    </source>
</evidence>
<dbReference type="Proteomes" id="UP000828390">
    <property type="component" value="Unassembled WGS sequence"/>
</dbReference>
<name>A0A9D4EZX8_DREPO</name>